<dbReference type="GO" id="GO:0003682">
    <property type="term" value="F:chromatin binding"/>
    <property type="evidence" value="ECO:0007669"/>
    <property type="project" value="TreeGrafter"/>
</dbReference>
<keyword evidence="3" id="KW-1185">Reference proteome</keyword>
<dbReference type="PANTHER" id="PTHR10742">
    <property type="entry name" value="FLAVIN MONOAMINE OXIDASE"/>
    <property type="match status" value="1"/>
</dbReference>
<evidence type="ECO:0000313" key="2">
    <source>
        <dbReference type="EMBL" id="KIV97245.1"/>
    </source>
</evidence>
<dbReference type="PANTHER" id="PTHR10742:SF414">
    <property type="entry name" value="CONTAINING AMINE OXIDASE, PUTATIVE (AFU_ORTHOLOGUE AFUA_3G12150)-RELATED"/>
    <property type="match status" value="1"/>
</dbReference>
<dbReference type="Gene3D" id="3.50.50.60">
    <property type="entry name" value="FAD/NAD(P)-binding domain"/>
    <property type="match status" value="1"/>
</dbReference>
<dbReference type="Proteomes" id="UP000054302">
    <property type="component" value="Unassembled WGS sequence"/>
</dbReference>
<dbReference type="PRINTS" id="PR00419">
    <property type="entry name" value="ADXRDTASE"/>
</dbReference>
<evidence type="ECO:0000313" key="3">
    <source>
        <dbReference type="Proteomes" id="UP000054302"/>
    </source>
</evidence>
<feature type="domain" description="Amine oxidase" evidence="1">
    <location>
        <begin position="27"/>
        <end position="499"/>
    </location>
</feature>
<reference evidence="2 3" key="1">
    <citation type="submission" date="2015-01" db="EMBL/GenBank/DDBJ databases">
        <title>The Genome Sequence of Exophiala mesophila CBS40295.</title>
        <authorList>
            <consortium name="The Broad Institute Genomics Platform"/>
            <person name="Cuomo C."/>
            <person name="de Hoog S."/>
            <person name="Gorbushina A."/>
            <person name="Stielow B."/>
            <person name="Teixiera M."/>
            <person name="Abouelleil A."/>
            <person name="Chapman S.B."/>
            <person name="Priest M."/>
            <person name="Young S.K."/>
            <person name="Wortman J."/>
            <person name="Nusbaum C."/>
            <person name="Birren B."/>
        </authorList>
    </citation>
    <scope>NUCLEOTIDE SEQUENCE [LARGE SCALE GENOMIC DNA]</scope>
    <source>
        <strain evidence="2 3">CBS 40295</strain>
    </source>
</reference>
<dbReference type="SUPFAM" id="SSF54373">
    <property type="entry name" value="FAD-linked reductases, C-terminal domain"/>
    <property type="match status" value="1"/>
</dbReference>
<sequence length="540" mass="59880">MPPSLGSATIKHGISKMPHVAIVGAGMAGLRCADVLARSGIKVTMFEARNRIGGRIHQIQSGGYLMDMGPNWIHGTKGNPIMELAQKTNTAVISPDEDGALFDTQGRRRPDTQATQLSGTIWGMVIDAFKHSDDHTDTIDPNTSLYDHFRTVLAKQSLTKDEEYDLLRESEMWGPFVGDPIQTQSLKFFWLEECIEGENVFVASTYKDILKSIGDQVVSHDLVDLHLDSEVIRIKRCDIVVETGDTAVTKQVQVTISNGCVQDFDHVVVTCPLGWLKQHGESVFSPPLPTRLCQAIDHINYGRLEKLYITFPRAFWLGPPSIDSTSNTSYPLFTHFQDPDYIAHPADQPWNQNVVSLAHLPSPHSHPTLLFYMYGPCATHLVSQIKDHPVDSHQYREILDTFAHPFYTRLPHYSDTDSACHPTSFLITQWQNDEFAGHGSYSNFQVGLERGDEDIEVMRDAGGLTNKGIWFAGEHTAPFIAIGTTTGAYWSGEAVARRICLSHGIHMDENGDALESIGLEKKKDLVEGKSDAASLNGLAI</sequence>
<dbReference type="HOGENOM" id="CLU_004498_7_1_1"/>
<accession>A0A0D1X617</accession>
<dbReference type="EMBL" id="KN847520">
    <property type="protein sequence ID" value="KIV97245.1"/>
    <property type="molecule type" value="Genomic_DNA"/>
</dbReference>
<dbReference type="InterPro" id="IPR036188">
    <property type="entry name" value="FAD/NAD-bd_sf"/>
</dbReference>
<protein>
    <recommendedName>
        <fullName evidence="1">Amine oxidase domain-containing protein</fullName>
    </recommendedName>
</protein>
<dbReference type="GeneID" id="27318862"/>
<dbReference type="GO" id="GO:0050660">
    <property type="term" value="F:flavin adenine dinucleotide binding"/>
    <property type="evidence" value="ECO:0007669"/>
    <property type="project" value="TreeGrafter"/>
</dbReference>
<dbReference type="Gene3D" id="3.90.660.10">
    <property type="match status" value="1"/>
</dbReference>
<dbReference type="STRING" id="212818.A0A0D1X617"/>
<proteinExistence type="predicted"/>
<dbReference type="GO" id="GO:0016491">
    <property type="term" value="F:oxidoreductase activity"/>
    <property type="evidence" value="ECO:0007669"/>
    <property type="project" value="InterPro"/>
</dbReference>
<dbReference type="RefSeq" id="XP_016228819.1">
    <property type="nucleotide sequence ID" value="XM_016365170.1"/>
</dbReference>
<dbReference type="Pfam" id="PF01593">
    <property type="entry name" value="Amino_oxidase"/>
    <property type="match status" value="1"/>
</dbReference>
<dbReference type="VEuPathDB" id="FungiDB:PV10_01017"/>
<dbReference type="InterPro" id="IPR050281">
    <property type="entry name" value="Flavin_monoamine_oxidase"/>
</dbReference>
<dbReference type="AlphaFoldDB" id="A0A0D1X617"/>
<dbReference type="OMA" id="YVTFPRA"/>
<gene>
    <name evidence="2" type="ORF">PV10_01017</name>
</gene>
<dbReference type="SUPFAM" id="SSF51905">
    <property type="entry name" value="FAD/NAD(P)-binding domain"/>
    <property type="match status" value="1"/>
</dbReference>
<dbReference type="OrthoDB" id="5046242at2759"/>
<name>A0A0D1X617_EXOME</name>
<dbReference type="InterPro" id="IPR002937">
    <property type="entry name" value="Amino_oxidase"/>
</dbReference>
<organism evidence="2 3">
    <name type="scientific">Exophiala mesophila</name>
    <name type="common">Black yeast-like fungus</name>
    <dbReference type="NCBI Taxonomy" id="212818"/>
    <lineage>
        <taxon>Eukaryota</taxon>
        <taxon>Fungi</taxon>
        <taxon>Dikarya</taxon>
        <taxon>Ascomycota</taxon>
        <taxon>Pezizomycotina</taxon>
        <taxon>Eurotiomycetes</taxon>
        <taxon>Chaetothyriomycetidae</taxon>
        <taxon>Chaetothyriales</taxon>
        <taxon>Herpotrichiellaceae</taxon>
        <taxon>Exophiala</taxon>
    </lineage>
</organism>
<evidence type="ECO:0000259" key="1">
    <source>
        <dbReference type="Pfam" id="PF01593"/>
    </source>
</evidence>
<dbReference type="GO" id="GO:0006338">
    <property type="term" value="P:chromatin remodeling"/>
    <property type="evidence" value="ECO:0007669"/>
    <property type="project" value="TreeGrafter"/>
</dbReference>